<feature type="region of interest" description="Disordered" evidence="1">
    <location>
        <begin position="101"/>
        <end position="135"/>
    </location>
</feature>
<feature type="region of interest" description="Disordered" evidence="1">
    <location>
        <begin position="1"/>
        <end position="57"/>
    </location>
</feature>
<feature type="compositionally biased region" description="Basic and acidic residues" evidence="1">
    <location>
        <begin position="125"/>
        <end position="135"/>
    </location>
</feature>
<evidence type="ECO:0000313" key="3">
    <source>
        <dbReference type="Proteomes" id="UP001500888"/>
    </source>
</evidence>
<evidence type="ECO:0000256" key="1">
    <source>
        <dbReference type="SAM" id="MobiDB-lite"/>
    </source>
</evidence>
<dbReference type="EMBL" id="BAAAZR010000008">
    <property type="protein sequence ID" value="GAA3810341.1"/>
    <property type="molecule type" value="Genomic_DNA"/>
</dbReference>
<proteinExistence type="predicted"/>
<gene>
    <name evidence="2" type="ORF">GCM10022226_33360</name>
</gene>
<keyword evidence="3" id="KW-1185">Reference proteome</keyword>
<protein>
    <submittedName>
        <fullName evidence="2">Uncharacterized protein</fullName>
    </submittedName>
</protein>
<sequence length="135" mass="14632">MVRREWAPAHPPTPRWPAAQRRRIRRPASRRIGAAPHHPGTGGNPRPRAVDPSLSEHEPVEWFGKELMEWFGENGPRLTRPPPFPAVNGAGFAAPLPAASAPAKGLPGAGWEVPHGTGTTGREPIATRHDRQHGS</sequence>
<dbReference type="Proteomes" id="UP001500888">
    <property type="component" value="Unassembled WGS sequence"/>
</dbReference>
<reference evidence="3" key="1">
    <citation type="journal article" date="2019" name="Int. J. Syst. Evol. Microbiol.">
        <title>The Global Catalogue of Microorganisms (GCM) 10K type strain sequencing project: providing services to taxonomists for standard genome sequencing and annotation.</title>
        <authorList>
            <consortium name="The Broad Institute Genomics Platform"/>
            <consortium name="The Broad Institute Genome Sequencing Center for Infectious Disease"/>
            <person name="Wu L."/>
            <person name="Ma J."/>
        </authorList>
    </citation>
    <scope>NUCLEOTIDE SEQUENCE [LARGE SCALE GENOMIC DNA]</scope>
    <source>
        <strain evidence="3">JCM 16908</strain>
    </source>
</reference>
<name>A0ABP7I543_9ACTN</name>
<comment type="caution">
    <text evidence="2">The sequence shown here is derived from an EMBL/GenBank/DDBJ whole genome shotgun (WGS) entry which is preliminary data.</text>
</comment>
<feature type="compositionally biased region" description="Low complexity" evidence="1">
    <location>
        <begin position="101"/>
        <end position="110"/>
    </location>
</feature>
<evidence type="ECO:0000313" key="2">
    <source>
        <dbReference type="EMBL" id="GAA3810341.1"/>
    </source>
</evidence>
<accession>A0ABP7I543</accession>
<organism evidence="2 3">
    <name type="scientific">Sphaerisporangium flaviroseum</name>
    <dbReference type="NCBI Taxonomy" id="509199"/>
    <lineage>
        <taxon>Bacteria</taxon>
        <taxon>Bacillati</taxon>
        <taxon>Actinomycetota</taxon>
        <taxon>Actinomycetes</taxon>
        <taxon>Streptosporangiales</taxon>
        <taxon>Streptosporangiaceae</taxon>
        <taxon>Sphaerisporangium</taxon>
    </lineage>
</organism>
<feature type="compositionally biased region" description="Basic residues" evidence="1">
    <location>
        <begin position="20"/>
        <end position="29"/>
    </location>
</feature>